<organism evidence="1 2">
    <name type="scientific">Drosophila madeirensis</name>
    <name type="common">Fruit fly</name>
    <dbReference type="NCBI Taxonomy" id="30013"/>
    <lineage>
        <taxon>Eukaryota</taxon>
        <taxon>Metazoa</taxon>
        <taxon>Ecdysozoa</taxon>
        <taxon>Arthropoda</taxon>
        <taxon>Hexapoda</taxon>
        <taxon>Insecta</taxon>
        <taxon>Pterygota</taxon>
        <taxon>Neoptera</taxon>
        <taxon>Endopterygota</taxon>
        <taxon>Diptera</taxon>
        <taxon>Brachycera</taxon>
        <taxon>Muscomorpha</taxon>
        <taxon>Ephydroidea</taxon>
        <taxon>Drosophilidae</taxon>
        <taxon>Drosophila</taxon>
        <taxon>Sophophora</taxon>
    </lineage>
</organism>
<gene>
    <name evidence="1" type="ORF">DMAD_05570</name>
</gene>
<evidence type="ECO:0000313" key="2">
    <source>
        <dbReference type="Proteomes" id="UP001500889"/>
    </source>
</evidence>
<evidence type="ECO:0000313" key="1">
    <source>
        <dbReference type="EMBL" id="BFF97081.1"/>
    </source>
</evidence>
<proteinExistence type="predicted"/>
<accession>A0AAU9FNI9</accession>
<dbReference type="AlphaFoldDB" id="A0AAU9FNI9"/>
<sequence length="137" mass="14840">MLTAQSAGHGNTHTNSDELSSTLDASAVCFLWAGVANGFANSRLHFARHAVGWRGNYYYPYPNLNPNVKQKQKQTVMHSGVLRTVLRERPFGNSLSNKLLSMLPAGVGQSSWSSCWGTLLLLAVKAFAFPCASPATL</sequence>
<protein>
    <submittedName>
        <fullName evidence="1">Uncharacterized protein</fullName>
    </submittedName>
</protein>
<keyword evidence="2" id="KW-1185">Reference proteome</keyword>
<dbReference type="EMBL" id="AP029265">
    <property type="protein sequence ID" value="BFF97081.1"/>
    <property type="molecule type" value="Genomic_DNA"/>
</dbReference>
<dbReference type="Proteomes" id="UP001500889">
    <property type="component" value="Chromosome J"/>
</dbReference>
<reference evidence="1 2" key="1">
    <citation type="submission" date="2024-02" db="EMBL/GenBank/DDBJ databases">
        <title>A chromosome-level genome assembly of Drosophila madeirensis, a fruit fly species endemic to Madeira island.</title>
        <authorList>
            <person name="Tomihara K."/>
            <person name="Llopart A."/>
            <person name="Yamamoto D."/>
        </authorList>
    </citation>
    <scope>NUCLEOTIDE SEQUENCE [LARGE SCALE GENOMIC DNA]</scope>
    <source>
        <strain evidence="1 2">RF1</strain>
    </source>
</reference>
<name>A0AAU9FNI9_DROMD</name>